<evidence type="ECO:0000256" key="4">
    <source>
        <dbReference type="ARBA" id="ARBA00022801"/>
    </source>
</evidence>
<dbReference type="Gene3D" id="2.60.120.260">
    <property type="entry name" value="Galactose-binding domain-like"/>
    <property type="match status" value="1"/>
</dbReference>
<evidence type="ECO:0000259" key="6">
    <source>
        <dbReference type="PROSITE" id="PS50893"/>
    </source>
</evidence>
<dbReference type="InterPro" id="IPR003439">
    <property type="entry name" value="ABC_transporter-like_ATP-bd"/>
</dbReference>
<reference evidence="8" key="1">
    <citation type="journal article" date="2019" name="Int. J. Syst. Evol. Microbiol.">
        <title>The Global Catalogue of Microorganisms (GCM) 10K type strain sequencing project: providing services to taxonomists for standard genome sequencing and annotation.</title>
        <authorList>
            <consortium name="The Broad Institute Genomics Platform"/>
            <consortium name="The Broad Institute Genome Sequencing Center for Infectious Disease"/>
            <person name="Wu L."/>
            <person name="Ma J."/>
        </authorList>
    </citation>
    <scope>NUCLEOTIDE SEQUENCE [LARGE SCALE GENOMIC DNA]</scope>
    <source>
        <strain evidence="8">ICMP 19430</strain>
    </source>
</reference>
<evidence type="ECO:0000313" key="8">
    <source>
        <dbReference type="Proteomes" id="UP001596509"/>
    </source>
</evidence>
<sequence length="884" mass="92921">METPTARRWRLLPRTRGRWAAAVAVLAVLVGGGTWTAVADDGSPAVQREDRTLRMDGVPIDTSYFHAKGSGKRPAVLIGHGFGGSKNDVRAQAEKLAADGYAVLTWSARGFGKSGGEISLNDPDHEVKDVSRLIDWLATRPEVELDGNGDPRVGLTGASYGGAVSLLAAGHDERVDAIAPVITYWNLADALFPDGVFKKLWAGIFITTGGGCEKFEKRLCAMYERVAVSGKPDAEAVKLLTERSPSAVADRIKVPSLLLQGQSDSLFPLGQADAMQKAISANGAPVSVDWISGGHDGGDSETSRVEGRVGDWFDRYLKEDTGTGTGPAFRVSRTGGVDSTDGAALLRGASSDTYPGLRSGGRDIALGGGTKTFRNPAGAAPPAISAVPGVGGGLAQLSSLGVGLSLDFPGQFGRFESAPLDTSVRVTGTPTVTVNVTANGDRDAVLFGKVYDVSPDGRQQVLPHQLVAPYRITPDRQGKPIELALPAVDHEFDAGHRLRLVFSATDLGYASPAEPATYSVTLDGPLTIPTAPAVETAAAALPWWTWGLPAAALVIAAALLLTARRRTATPAPDPELTDVPLQITGLSKKYAKSVDRYAVRELSFRVEKGQVLGLLGPNGAGKTTTLRMLMGLITPDEGEIRVFGQAIRPGAPVLSRVGAFVEGAGFLPHLSGRANLDLYWQATGRPAEDAHIDEALEIAGLGDALARAVRTYSQGMRQRLAIAQAMLGMPDLLILDEPTNGLDPPQIREMRDVMIRYAAGGRTVIVSSHLLSEVEQSCTHLVVMDRGRLVQAGPVAEITGSGDMILVTTADEVSEPLAEKVAALPGIGSAVRTDDGRGLLVRLDGATTSRLVADLVRLDVPVTGVGPHRRLEDAFLTLISGGAA</sequence>
<dbReference type="InterPro" id="IPR029058">
    <property type="entry name" value="AB_hydrolase_fold"/>
</dbReference>
<dbReference type="Pfam" id="PF00005">
    <property type="entry name" value="ABC_tran"/>
    <property type="match status" value="1"/>
</dbReference>
<proteinExistence type="inferred from homology"/>
<dbReference type="GO" id="GO:0016787">
    <property type="term" value="F:hydrolase activity"/>
    <property type="evidence" value="ECO:0007669"/>
    <property type="project" value="UniProtKB-KW"/>
</dbReference>
<dbReference type="InterPro" id="IPR008979">
    <property type="entry name" value="Galactose-bd-like_sf"/>
</dbReference>
<keyword evidence="3" id="KW-0547">Nucleotide-binding</keyword>
<organism evidence="7 8">
    <name type="scientific">Streptomyces caviscabies</name>
    <dbReference type="NCBI Taxonomy" id="90079"/>
    <lineage>
        <taxon>Bacteria</taxon>
        <taxon>Bacillati</taxon>
        <taxon>Actinomycetota</taxon>
        <taxon>Actinomycetes</taxon>
        <taxon>Kitasatosporales</taxon>
        <taxon>Streptomycetaceae</taxon>
        <taxon>Streptomyces</taxon>
    </lineage>
</organism>
<dbReference type="EMBL" id="JBHTCK010000001">
    <property type="protein sequence ID" value="MFC7349352.1"/>
    <property type="molecule type" value="Genomic_DNA"/>
</dbReference>
<comment type="similarity">
    <text evidence="1">Belongs to the ABC transporter superfamily.</text>
</comment>
<evidence type="ECO:0000256" key="2">
    <source>
        <dbReference type="ARBA" id="ARBA00022448"/>
    </source>
</evidence>
<dbReference type="Pfam" id="PF02129">
    <property type="entry name" value="Peptidase_S15"/>
    <property type="match status" value="1"/>
</dbReference>
<dbReference type="PROSITE" id="PS50893">
    <property type="entry name" value="ABC_TRANSPORTER_2"/>
    <property type="match status" value="1"/>
</dbReference>
<feature type="domain" description="ABC transporter" evidence="6">
    <location>
        <begin position="581"/>
        <end position="811"/>
    </location>
</feature>
<comment type="caution">
    <text evidence="7">The sequence shown here is derived from an EMBL/GenBank/DDBJ whole genome shotgun (WGS) entry which is preliminary data.</text>
</comment>
<dbReference type="PROSITE" id="PS00211">
    <property type="entry name" value="ABC_TRANSPORTER_1"/>
    <property type="match status" value="1"/>
</dbReference>
<dbReference type="SUPFAM" id="SSF49785">
    <property type="entry name" value="Galactose-binding domain-like"/>
    <property type="match status" value="1"/>
</dbReference>
<keyword evidence="4 7" id="KW-0378">Hydrolase</keyword>
<dbReference type="InterPro" id="IPR017871">
    <property type="entry name" value="ABC_transporter-like_CS"/>
</dbReference>
<dbReference type="SMART" id="SM00939">
    <property type="entry name" value="PepX_C"/>
    <property type="match status" value="1"/>
</dbReference>
<dbReference type="RefSeq" id="WP_181007839.1">
    <property type="nucleotide sequence ID" value="NZ_JBHTCK010000001.1"/>
</dbReference>
<dbReference type="SUPFAM" id="SSF53474">
    <property type="entry name" value="alpha/beta-Hydrolases"/>
    <property type="match status" value="1"/>
</dbReference>
<dbReference type="SUPFAM" id="SSF52540">
    <property type="entry name" value="P-loop containing nucleoside triphosphate hydrolases"/>
    <property type="match status" value="1"/>
</dbReference>
<keyword evidence="5" id="KW-0067">ATP-binding</keyword>
<protein>
    <submittedName>
        <fullName evidence="7">Alpha/beta fold hydrolase</fullName>
    </submittedName>
</protein>
<dbReference type="InterPro" id="IPR013736">
    <property type="entry name" value="Xaa-Pro_dipept_C"/>
</dbReference>
<evidence type="ECO:0000313" key="7">
    <source>
        <dbReference type="EMBL" id="MFC7349352.1"/>
    </source>
</evidence>
<evidence type="ECO:0000256" key="1">
    <source>
        <dbReference type="ARBA" id="ARBA00005417"/>
    </source>
</evidence>
<dbReference type="Proteomes" id="UP001596509">
    <property type="component" value="Unassembled WGS sequence"/>
</dbReference>
<dbReference type="InterPro" id="IPR000383">
    <property type="entry name" value="Xaa-Pro-like_dom"/>
</dbReference>
<accession>A0ABW2M6Z9</accession>
<dbReference type="Gene3D" id="3.40.50.300">
    <property type="entry name" value="P-loop containing nucleotide triphosphate hydrolases"/>
    <property type="match status" value="1"/>
</dbReference>
<dbReference type="SMART" id="SM00382">
    <property type="entry name" value="AAA"/>
    <property type="match status" value="1"/>
</dbReference>
<dbReference type="Pfam" id="PF08530">
    <property type="entry name" value="PepX_C"/>
    <property type="match status" value="1"/>
</dbReference>
<dbReference type="InterPro" id="IPR003593">
    <property type="entry name" value="AAA+_ATPase"/>
</dbReference>
<dbReference type="InterPro" id="IPR027417">
    <property type="entry name" value="P-loop_NTPase"/>
</dbReference>
<gene>
    <name evidence="7" type="ORF">ACFQW9_01735</name>
</gene>
<evidence type="ECO:0000256" key="3">
    <source>
        <dbReference type="ARBA" id="ARBA00022741"/>
    </source>
</evidence>
<evidence type="ECO:0000256" key="5">
    <source>
        <dbReference type="ARBA" id="ARBA00022840"/>
    </source>
</evidence>
<dbReference type="PANTHER" id="PTHR43335:SF4">
    <property type="entry name" value="ABC TRANSPORTER, ATP-BINDING PROTEIN"/>
    <property type="match status" value="1"/>
</dbReference>
<keyword evidence="2" id="KW-0813">Transport</keyword>
<dbReference type="Gene3D" id="3.40.50.1820">
    <property type="entry name" value="alpha/beta hydrolase"/>
    <property type="match status" value="1"/>
</dbReference>
<keyword evidence="8" id="KW-1185">Reference proteome</keyword>
<name>A0ABW2M6Z9_9ACTN</name>
<dbReference type="PANTHER" id="PTHR43335">
    <property type="entry name" value="ABC TRANSPORTER, ATP-BINDING PROTEIN"/>
    <property type="match status" value="1"/>
</dbReference>